<protein>
    <submittedName>
        <fullName evidence="7">Precorrin-6Y C5,15-methyltransferase (Decarboxylating) subunit CbiT</fullName>
    </submittedName>
</protein>
<keyword evidence="3" id="KW-0489">Methyltransferase</keyword>
<dbReference type="EMBL" id="JADCKQ010000002">
    <property type="protein sequence ID" value="MBI1492768.1"/>
    <property type="molecule type" value="Genomic_DNA"/>
</dbReference>
<evidence type="ECO:0000313" key="8">
    <source>
        <dbReference type="Proteomes" id="UP000640583"/>
    </source>
</evidence>
<keyword evidence="2" id="KW-0169">Cobalamin biosynthesis</keyword>
<dbReference type="InterPro" id="IPR000878">
    <property type="entry name" value="4pyrrol_Mease"/>
</dbReference>
<accession>A0A8J7IUN8</accession>
<dbReference type="Pfam" id="PF00590">
    <property type="entry name" value="TP_methylase"/>
    <property type="match status" value="1"/>
</dbReference>
<comment type="caution">
    <text evidence="7">The sequence shown here is derived from an EMBL/GenBank/DDBJ whole genome shotgun (WGS) entry which is preliminary data.</text>
</comment>
<comment type="pathway">
    <text evidence="1">Cofactor biosynthesis; adenosylcobalamin biosynthesis.</text>
</comment>
<evidence type="ECO:0000259" key="6">
    <source>
        <dbReference type="Pfam" id="PF00590"/>
    </source>
</evidence>
<name>A0A8J7IUN8_9RHOB</name>
<dbReference type="CDD" id="cd11644">
    <property type="entry name" value="Precorrin-6Y-MT"/>
    <property type="match status" value="1"/>
</dbReference>
<dbReference type="Proteomes" id="UP000640583">
    <property type="component" value="Unassembled WGS sequence"/>
</dbReference>
<dbReference type="Gene3D" id="3.40.50.150">
    <property type="entry name" value="Vaccinia Virus protein VP39"/>
    <property type="match status" value="1"/>
</dbReference>
<dbReference type="InterPro" id="IPR035996">
    <property type="entry name" value="4pyrrol_Methylase_sf"/>
</dbReference>
<dbReference type="InterPro" id="IPR014777">
    <property type="entry name" value="4pyrrole_Mease_sub1"/>
</dbReference>
<dbReference type="NCBIfam" id="TIGR02467">
    <property type="entry name" value="CbiE"/>
    <property type="match status" value="1"/>
</dbReference>
<dbReference type="SUPFAM" id="SSF53790">
    <property type="entry name" value="Tetrapyrrole methylase"/>
    <property type="match status" value="1"/>
</dbReference>
<proteinExistence type="predicted"/>
<dbReference type="InterPro" id="IPR029063">
    <property type="entry name" value="SAM-dependent_MTases_sf"/>
</dbReference>
<dbReference type="CDD" id="cd02440">
    <property type="entry name" value="AdoMet_MTases"/>
    <property type="match status" value="1"/>
</dbReference>
<keyword evidence="4" id="KW-0808">Transferase</keyword>
<sequence length="397" mass="42083">MSDTGKTTPWLTIIGCGEDGPAGLTDASRKAIAEAKHIVGAPRHLEVLGLTGETFPVPFSLMPVLEKRGEATVMLTSGDPFWFGAGGSIAAQLSPEEYTCHSAPSVFSMIAARMGWRLEETLCMGLHARSLSRLLPVSSDGVQIIVTLRDGAAIPALGEYLTVNGFADSHVTCFQALGGEVERREDALARDLDTVDMTHPVAVAIACKGRGISRASGLADELFATDGQITKRPVRALTLSALAPCPNEVFWDIGAGSGSISVEMLLAAPGSRAYSLETRADRIANIRKNADHFGIGHRIEVVNAHAPEGLDGLPTPDVIFIGGGLNADLFDALWAKLPEGGRLVANTVTLESEALITQLAGKLGGDLMRFDFAQAAPLGRMRGWQAARPVVQWRVVK</sequence>
<keyword evidence="8" id="KW-1185">Reference proteome</keyword>
<dbReference type="InterPro" id="IPR012818">
    <property type="entry name" value="CbiE"/>
</dbReference>
<dbReference type="InterPro" id="IPR014008">
    <property type="entry name" value="Cbl_synth_MTase_CbiT"/>
</dbReference>
<reference evidence="7" key="1">
    <citation type="submission" date="2020-10" db="EMBL/GenBank/DDBJ databases">
        <title>Paenihalocynthiibacter styelae gen. nov., sp. nov., isolated from stalked sea squirt Styela clava.</title>
        <authorList>
            <person name="Kim Y.-O."/>
            <person name="Yoon J.-H."/>
        </authorList>
    </citation>
    <scope>NUCLEOTIDE SEQUENCE</scope>
    <source>
        <strain evidence="7">MYP1-1</strain>
    </source>
</reference>
<dbReference type="Gene3D" id="3.40.1010.10">
    <property type="entry name" value="Cobalt-precorrin-4 Transmethylase, Domain 1"/>
    <property type="match status" value="1"/>
</dbReference>
<evidence type="ECO:0000256" key="4">
    <source>
        <dbReference type="ARBA" id="ARBA00022679"/>
    </source>
</evidence>
<evidence type="ECO:0000256" key="5">
    <source>
        <dbReference type="ARBA" id="ARBA00022691"/>
    </source>
</evidence>
<feature type="domain" description="Tetrapyrrole methylase" evidence="6">
    <location>
        <begin position="11"/>
        <end position="191"/>
    </location>
</feature>
<evidence type="ECO:0000256" key="3">
    <source>
        <dbReference type="ARBA" id="ARBA00022603"/>
    </source>
</evidence>
<dbReference type="InterPro" id="IPR006365">
    <property type="entry name" value="Cbl_synth_CobL"/>
</dbReference>
<organism evidence="7 8">
    <name type="scientific">Halocynthiibacter styelae</name>
    <dbReference type="NCBI Taxonomy" id="2761955"/>
    <lineage>
        <taxon>Bacteria</taxon>
        <taxon>Pseudomonadati</taxon>
        <taxon>Pseudomonadota</taxon>
        <taxon>Alphaproteobacteria</taxon>
        <taxon>Rhodobacterales</taxon>
        <taxon>Paracoccaceae</taxon>
        <taxon>Halocynthiibacter</taxon>
    </lineage>
</organism>
<dbReference type="UniPathway" id="UPA00148"/>
<dbReference type="InterPro" id="IPR050714">
    <property type="entry name" value="Cobalamin_biosynth_MTase"/>
</dbReference>
<dbReference type="GO" id="GO:0032259">
    <property type="term" value="P:methylation"/>
    <property type="evidence" value="ECO:0007669"/>
    <property type="project" value="UniProtKB-KW"/>
</dbReference>
<dbReference type="AlphaFoldDB" id="A0A8J7IUN8"/>
<evidence type="ECO:0000256" key="1">
    <source>
        <dbReference type="ARBA" id="ARBA00004953"/>
    </source>
</evidence>
<dbReference type="PANTHER" id="PTHR43182:SF1">
    <property type="entry name" value="COBALT-PRECORRIN-7 C(5)-METHYLTRANSFERASE"/>
    <property type="match status" value="1"/>
</dbReference>
<evidence type="ECO:0000256" key="2">
    <source>
        <dbReference type="ARBA" id="ARBA00022573"/>
    </source>
</evidence>
<dbReference type="PIRSF" id="PIRSF036428">
    <property type="entry name" value="CobL"/>
    <property type="match status" value="1"/>
</dbReference>
<dbReference type="RefSeq" id="WP_228847667.1">
    <property type="nucleotide sequence ID" value="NZ_JADCKQ010000002.1"/>
</dbReference>
<dbReference type="SUPFAM" id="SSF53335">
    <property type="entry name" value="S-adenosyl-L-methionine-dependent methyltransferases"/>
    <property type="match status" value="1"/>
</dbReference>
<dbReference type="GO" id="GO:0008276">
    <property type="term" value="F:protein methyltransferase activity"/>
    <property type="evidence" value="ECO:0007669"/>
    <property type="project" value="InterPro"/>
</dbReference>
<dbReference type="GO" id="GO:0009236">
    <property type="term" value="P:cobalamin biosynthetic process"/>
    <property type="evidence" value="ECO:0007669"/>
    <property type="project" value="UniProtKB-UniPathway"/>
</dbReference>
<keyword evidence="5" id="KW-0949">S-adenosyl-L-methionine</keyword>
<evidence type="ECO:0000313" key="7">
    <source>
        <dbReference type="EMBL" id="MBI1492768.1"/>
    </source>
</evidence>
<dbReference type="NCBIfam" id="TIGR02469">
    <property type="entry name" value="CbiT"/>
    <property type="match status" value="1"/>
</dbReference>
<gene>
    <name evidence="7" type="primary">cbiT</name>
    <name evidence="7" type="ORF">H1D41_03860</name>
</gene>
<dbReference type="PANTHER" id="PTHR43182">
    <property type="entry name" value="COBALT-PRECORRIN-6B C(15)-METHYLTRANSFERASE (DECARBOXYLATING)"/>
    <property type="match status" value="1"/>
</dbReference>